<keyword evidence="4" id="KW-0812">Transmembrane</keyword>
<evidence type="ECO:0000256" key="1">
    <source>
        <dbReference type="ARBA" id="ARBA00008821"/>
    </source>
</evidence>
<sequence>MSSPRQSRPSADQPPVPGRGAATHPAGEPAAVPTASAAPRPAQTAGPEDGVPPGSGGGGRPGVHPVDESRPLGRILLFGIQHVLVMAATPISAIFLMSATLGLDAGLTVDLLSAAFVLSGVGSLIQSLGPWKFGPRLPFVMLPGGAPLILFLAIAEQHGLRTATGAVVLTAVFCFVVLPVFSRLLRFFPALVIGTMIVIVDVNLVKVGAVLVTGRPGTPGFAEPLDLGLGMATIGFTVVFYL</sequence>
<evidence type="ECO:0008006" key="7">
    <source>
        <dbReference type="Google" id="ProtNLM"/>
    </source>
</evidence>
<feature type="transmembrane region" description="Helical" evidence="4">
    <location>
        <begin position="137"/>
        <end position="155"/>
    </location>
</feature>
<keyword evidence="4" id="KW-0472">Membrane</keyword>
<feature type="transmembrane region" description="Helical" evidence="4">
    <location>
        <begin position="75"/>
        <end position="99"/>
    </location>
</feature>
<feature type="region of interest" description="Disordered" evidence="3">
    <location>
        <begin position="1"/>
        <end position="66"/>
    </location>
</feature>
<feature type="compositionally biased region" description="Polar residues" evidence="3">
    <location>
        <begin position="1"/>
        <end position="10"/>
    </location>
</feature>
<evidence type="ECO:0000313" key="5">
    <source>
        <dbReference type="EMBL" id="MFC7014637.1"/>
    </source>
</evidence>
<proteinExistence type="inferred from homology"/>
<evidence type="ECO:0000256" key="4">
    <source>
        <dbReference type="SAM" id="Phobius"/>
    </source>
</evidence>
<dbReference type="PANTHER" id="PTHR42810:SF4">
    <property type="entry name" value="URIC ACID TRANSPORTER UACT"/>
    <property type="match status" value="1"/>
</dbReference>
<feature type="transmembrane region" description="Helical" evidence="4">
    <location>
        <begin position="105"/>
        <end position="125"/>
    </location>
</feature>
<keyword evidence="6" id="KW-1185">Reference proteome</keyword>
<dbReference type="RefSeq" id="WP_229881232.1">
    <property type="nucleotide sequence ID" value="NZ_BMWA01000018.1"/>
</dbReference>
<organism evidence="5 6">
    <name type="scientific">Streptomyces viridiviolaceus</name>
    <dbReference type="NCBI Taxonomy" id="68282"/>
    <lineage>
        <taxon>Bacteria</taxon>
        <taxon>Bacillati</taxon>
        <taxon>Actinomycetota</taxon>
        <taxon>Actinomycetes</taxon>
        <taxon>Kitasatosporales</taxon>
        <taxon>Streptomycetaceae</taxon>
        <taxon>Streptomyces</taxon>
    </lineage>
</organism>
<keyword evidence="4" id="KW-1133">Transmembrane helix</keyword>
<feature type="transmembrane region" description="Helical" evidence="4">
    <location>
        <begin position="161"/>
        <end position="181"/>
    </location>
</feature>
<gene>
    <name evidence="5" type="ORF">ACFQMH_23580</name>
</gene>
<comment type="caution">
    <text evidence="5">The sequence shown here is derived from an EMBL/GenBank/DDBJ whole genome shotgun (WGS) entry which is preliminary data.</text>
</comment>
<accession>A0ABW2E769</accession>
<evidence type="ECO:0000313" key="6">
    <source>
        <dbReference type="Proteomes" id="UP001596409"/>
    </source>
</evidence>
<dbReference type="Proteomes" id="UP001596409">
    <property type="component" value="Unassembled WGS sequence"/>
</dbReference>
<protein>
    <recommendedName>
        <fullName evidence="7">Permease</fullName>
    </recommendedName>
</protein>
<name>A0ABW2E769_9ACTN</name>
<feature type="transmembrane region" description="Helical" evidence="4">
    <location>
        <begin position="188"/>
        <end position="212"/>
    </location>
</feature>
<dbReference type="PANTHER" id="PTHR42810">
    <property type="entry name" value="PURINE PERMEASE C1399.01C-RELATED"/>
    <property type="match status" value="1"/>
</dbReference>
<feature type="transmembrane region" description="Helical" evidence="4">
    <location>
        <begin position="224"/>
        <end position="241"/>
    </location>
</feature>
<comment type="similarity">
    <text evidence="1">Belongs to the nucleobase:cation symporter-2 (NCS2) (TC 2.A.40) family.</text>
</comment>
<keyword evidence="2" id="KW-0813">Transport</keyword>
<evidence type="ECO:0000256" key="3">
    <source>
        <dbReference type="SAM" id="MobiDB-lite"/>
    </source>
</evidence>
<evidence type="ECO:0000256" key="2">
    <source>
        <dbReference type="ARBA" id="ARBA00022448"/>
    </source>
</evidence>
<reference evidence="6" key="1">
    <citation type="journal article" date="2019" name="Int. J. Syst. Evol. Microbiol.">
        <title>The Global Catalogue of Microorganisms (GCM) 10K type strain sequencing project: providing services to taxonomists for standard genome sequencing and annotation.</title>
        <authorList>
            <consortium name="The Broad Institute Genomics Platform"/>
            <consortium name="The Broad Institute Genome Sequencing Center for Infectious Disease"/>
            <person name="Wu L."/>
            <person name="Ma J."/>
        </authorList>
    </citation>
    <scope>NUCLEOTIDE SEQUENCE [LARGE SCALE GENOMIC DNA]</scope>
    <source>
        <strain evidence="6">JCM 4855</strain>
    </source>
</reference>
<dbReference type="EMBL" id="JBHSYM010000049">
    <property type="protein sequence ID" value="MFC7014637.1"/>
    <property type="molecule type" value="Genomic_DNA"/>
</dbReference>